<evidence type="ECO:0000313" key="1">
    <source>
        <dbReference type="EMBL" id="SFV85810.1"/>
    </source>
</evidence>
<sequence length="114" mass="13200">MKTSGDEFKPYAYYNKHLDKIVFYGKDCSIVAERKNKVFTLLRDAHGKEEYMGFAIKGVRHMMKEVGFSNKESLTLAAFFTNIIETYNDDTMRMIQKQFSGSMKLTIENFDIAA</sequence>
<protein>
    <submittedName>
        <fullName evidence="1">Uncharacterized protein</fullName>
    </submittedName>
</protein>
<dbReference type="EMBL" id="FPHY01000048">
    <property type="protein sequence ID" value="SFV85810.1"/>
    <property type="molecule type" value="Genomic_DNA"/>
</dbReference>
<accession>A0A1W1DVQ3</accession>
<reference evidence="1" key="1">
    <citation type="submission" date="2016-10" db="EMBL/GenBank/DDBJ databases">
        <authorList>
            <person name="de Groot N.N."/>
        </authorList>
    </citation>
    <scope>NUCLEOTIDE SEQUENCE</scope>
</reference>
<name>A0A1W1DVQ3_9ZZZZ</name>
<proteinExistence type="predicted"/>
<gene>
    <name evidence="1" type="ORF">MNB_SUP05-SYMBIONT-4-504</name>
</gene>
<organism evidence="1">
    <name type="scientific">hydrothermal vent metagenome</name>
    <dbReference type="NCBI Taxonomy" id="652676"/>
    <lineage>
        <taxon>unclassified sequences</taxon>
        <taxon>metagenomes</taxon>
        <taxon>ecological metagenomes</taxon>
    </lineage>
</organism>
<dbReference type="AlphaFoldDB" id="A0A1W1DVQ3"/>